<protein>
    <submittedName>
        <fullName evidence="1">Uncharacterized protein</fullName>
    </submittedName>
</protein>
<dbReference type="InParanoid" id="K3WWT4"/>
<dbReference type="AlphaFoldDB" id="K3WWT4"/>
<dbReference type="VEuPathDB" id="FungiDB:PYU1_G009414"/>
<reference evidence="1" key="3">
    <citation type="submission" date="2015-02" db="UniProtKB">
        <authorList>
            <consortium name="EnsemblProtists"/>
        </authorList>
    </citation>
    <scope>IDENTIFICATION</scope>
    <source>
        <strain evidence="1">DAOM BR144</strain>
    </source>
</reference>
<name>K3WWT4_GLOUD</name>
<evidence type="ECO:0000313" key="2">
    <source>
        <dbReference type="Proteomes" id="UP000019132"/>
    </source>
</evidence>
<dbReference type="EMBL" id="GL376622">
    <property type="status" value="NOT_ANNOTATED_CDS"/>
    <property type="molecule type" value="Genomic_DNA"/>
</dbReference>
<accession>K3WWT4</accession>
<keyword evidence="2" id="KW-1185">Reference proteome</keyword>
<reference evidence="2" key="1">
    <citation type="journal article" date="2010" name="Genome Biol.">
        <title>Genome sequence of the necrotrophic plant pathogen Pythium ultimum reveals original pathogenicity mechanisms and effector repertoire.</title>
        <authorList>
            <person name="Levesque C.A."/>
            <person name="Brouwer H."/>
            <person name="Cano L."/>
            <person name="Hamilton J.P."/>
            <person name="Holt C."/>
            <person name="Huitema E."/>
            <person name="Raffaele S."/>
            <person name="Robideau G.P."/>
            <person name="Thines M."/>
            <person name="Win J."/>
            <person name="Zerillo M.M."/>
            <person name="Beakes G.W."/>
            <person name="Boore J.L."/>
            <person name="Busam D."/>
            <person name="Dumas B."/>
            <person name="Ferriera S."/>
            <person name="Fuerstenberg S.I."/>
            <person name="Gachon C.M."/>
            <person name="Gaulin E."/>
            <person name="Govers F."/>
            <person name="Grenville-Briggs L."/>
            <person name="Horner N."/>
            <person name="Hostetler J."/>
            <person name="Jiang R.H."/>
            <person name="Johnson J."/>
            <person name="Krajaejun T."/>
            <person name="Lin H."/>
            <person name="Meijer H.J."/>
            <person name="Moore B."/>
            <person name="Morris P."/>
            <person name="Phuntmart V."/>
            <person name="Puiu D."/>
            <person name="Shetty J."/>
            <person name="Stajich J.E."/>
            <person name="Tripathy S."/>
            <person name="Wawra S."/>
            <person name="van West P."/>
            <person name="Whitty B.R."/>
            <person name="Coutinho P.M."/>
            <person name="Henrissat B."/>
            <person name="Martin F."/>
            <person name="Thomas P.D."/>
            <person name="Tyler B.M."/>
            <person name="De Vries R.P."/>
            <person name="Kamoun S."/>
            <person name="Yandell M."/>
            <person name="Tisserat N."/>
            <person name="Buell C.R."/>
        </authorList>
    </citation>
    <scope>NUCLEOTIDE SEQUENCE</scope>
    <source>
        <strain evidence="2">DAOM:BR144</strain>
    </source>
</reference>
<sequence length="57" mass="6345">MMPIAIASRRTATSDCIIENTSPPFVPKPIVKSTDTENEKPSKYEWIAVLQLLGTVR</sequence>
<evidence type="ECO:0000313" key="1">
    <source>
        <dbReference type="EnsemblProtists" id="PYU1_T009432"/>
    </source>
</evidence>
<dbReference type="HOGENOM" id="CLU_3000640_0_0_1"/>
<dbReference type="EnsemblProtists" id="PYU1_T009432">
    <property type="protein sequence ID" value="PYU1_T009432"/>
    <property type="gene ID" value="PYU1_G009414"/>
</dbReference>
<proteinExistence type="predicted"/>
<reference evidence="2" key="2">
    <citation type="submission" date="2010-04" db="EMBL/GenBank/DDBJ databases">
        <authorList>
            <person name="Buell R."/>
            <person name="Hamilton J."/>
            <person name="Hostetler J."/>
        </authorList>
    </citation>
    <scope>NUCLEOTIDE SEQUENCE [LARGE SCALE GENOMIC DNA]</scope>
    <source>
        <strain evidence="2">DAOM:BR144</strain>
    </source>
</reference>
<organism evidence="1 2">
    <name type="scientific">Globisporangium ultimum (strain ATCC 200006 / CBS 805.95 / DAOM BR144)</name>
    <name type="common">Pythium ultimum</name>
    <dbReference type="NCBI Taxonomy" id="431595"/>
    <lineage>
        <taxon>Eukaryota</taxon>
        <taxon>Sar</taxon>
        <taxon>Stramenopiles</taxon>
        <taxon>Oomycota</taxon>
        <taxon>Peronosporomycetes</taxon>
        <taxon>Pythiales</taxon>
        <taxon>Pythiaceae</taxon>
        <taxon>Globisporangium</taxon>
    </lineage>
</organism>
<dbReference type="Proteomes" id="UP000019132">
    <property type="component" value="Unassembled WGS sequence"/>
</dbReference>